<proteinExistence type="inferred from homology"/>
<sequence>MRCARAMARPCEATTTPRRTGTTRKTSSAYVTRETVVVDDARDGDTVSRTLAVMLPKTFPTATSAKRACRRKTIARNGEIVGSGDRVASGDVLEVLTRNVPGRGARGELGLEKERGARKMVVLYEDAHAAIAVKPDDCATIGPGSGGGWSAERMLAISCEVSAADFGVLTKPKPCHRLDEPTGGILVCAKTREGLTTLSSAFASREVKKRYRAILRGRLEKTSGVVDAPVSGRDASTEYAVILTRESERYGTLTLVDFFPRTGRTHQLRRHSVALGAPILGDVRYGRFGKDEAHPDGLFLWAVGVVIPAKWTPWRGEECGDLVIDTDEGEKFARALAECECV</sequence>
<evidence type="ECO:0000256" key="1">
    <source>
        <dbReference type="ARBA" id="ARBA00010876"/>
    </source>
</evidence>
<name>A0A1Y5IDM0_OSTTA</name>
<gene>
    <name evidence="4" type="ORF">BE221DRAFT_192289</name>
</gene>
<accession>A0A1Y5IDM0</accession>
<protein>
    <submittedName>
        <fullName evidence="4">Pseudouridylate synthase, 23S RNA-specific</fullName>
    </submittedName>
</protein>
<dbReference type="PANTHER" id="PTHR21600">
    <property type="entry name" value="MITOCHONDRIAL RNA PSEUDOURIDINE SYNTHASE"/>
    <property type="match status" value="1"/>
</dbReference>
<dbReference type="SUPFAM" id="SSF55120">
    <property type="entry name" value="Pseudouridine synthase"/>
    <property type="match status" value="1"/>
</dbReference>
<feature type="region of interest" description="Disordered" evidence="2">
    <location>
        <begin position="1"/>
        <end position="26"/>
    </location>
</feature>
<dbReference type="AlphaFoldDB" id="A0A1Y5IDM0"/>
<dbReference type="InterPro" id="IPR020103">
    <property type="entry name" value="PsdUridine_synth_cat_dom_sf"/>
</dbReference>
<comment type="similarity">
    <text evidence="1">Belongs to the pseudouridine synthase RluA family.</text>
</comment>
<evidence type="ECO:0000313" key="4">
    <source>
        <dbReference type="EMBL" id="OUS46294.1"/>
    </source>
</evidence>
<evidence type="ECO:0000259" key="3">
    <source>
        <dbReference type="Pfam" id="PF00849"/>
    </source>
</evidence>
<dbReference type="PANTHER" id="PTHR21600:SF87">
    <property type="entry name" value="RNA PSEUDOURIDYLATE SYNTHASE DOMAIN-CONTAINING PROTEIN 1"/>
    <property type="match status" value="1"/>
</dbReference>
<dbReference type="Gene3D" id="3.30.2350.10">
    <property type="entry name" value="Pseudouridine synthase"/>
    <property type="match status" value="1"/>
</dbReference>
<evidence type="ECO:0000256" key="2">
    <source>
        <dbReference type="SAM" id="MobiDB-lite"/>
    </source>
</evidence>
<dbReference type="Pfam" id="PF00849">
    <property type="entry name" value="PseudoU_synth_2"/>
    <property type="match status" value="1"/>
</dbReference>
<reference evidence="4" key="1">
    <citation type="submission" date="2017-04" db="EMBL/GenBank/DDBJ databases">
        <title>Population genomics of picophytoplankton unveils novel chromosome hypervariability.</title>
        <authorList>
            <consortium name="DOE Joint Genome Institute"/>
            <person name="Blanc-Mathieu R."/>
            <person name="Krasovec M."/>
            <person name="Hebrard M."/>
            <person name="Yau S."/>
            <person name="Desgranges E."/>
            <person name="Martin J."/>
            <person name="Schackwitz W."/>
            <person name="Kuo A."/>
            <person name="Salin G."/>
            <person name="Donnadieu C."/>
            <person name="Desdevises Y."/>
            <person name="Sanchez-Ferandin S."/>
            <person name="Moreau H."/>
            <person name="Rivals E."/>
            <person name="Grigoriev I.V."/>
            <person name="Grimsley N."/>
            <person name="Eyre-Walker A."/>
            <person name="Piganeau G."/>
        </authorList>
    </citation>
    <scope>NUCLEOTIDE SEQUENCE [LARGE SCALE GENOMIC DNA]</scope>
    <source>
        <strain evidence="4">RCC 1115</strain>
    </source>
</reference>
<dbReference type="eggNOG" id="KOG1919">
    <property type="taxonomic scope" value="Eukaryota"/>
</dbReference>
<dbReference type="GO" id="GO:0009982">
    <property type="term" value="F:pseudouridine synthase activity"/>
    <property type="evidence" value="ECO:0007669"/>
    <property type="project" value="InterPro"/>
</dbReference>
<dbReference type="GO" id="GO:0003723">
    <property type="term" value="F:RNA binding"/>
    <property type="evidence" value="ECO:0007669"/>
    <property type="project" value="InterPro"/>
</dbReference>
<feature type="compositionally biased region" description="Low complexity" evidence="2">
    <location>
        <begin position="14"/>
        <end position="26"/>
    </location>
</feature>
<dbReference type="GO" id="GO:0000455">
    <property type="term" value="P:enzyme-directed rRNA pseudouridine synthesis"/>
    <property type="evidence" value="ECO:0007669"/>
    <property type="project" value="TreeGrafter"/>
</dbReference>
<dbReference type="Proteomes" id="UP000195557">
    <property type="component" value="Unassembled WGS sequence"/>
</dbReference>
<dbReference type="CDD" id="cd02869">
    <property type="entry name" value="PseudoU_synth_RluA_like"/>
    <property type="match status" value="1"/>
</dbReference>
<dbReference type="InterPro" id="IPR050188">
    <property type="entry name" value="RluA_PseudoU_synthase"/>
</dbReference>
<dbReference type="InterPro" id="IPR006145">
    <property type="entry name" value="PsdUridine_synth_RsuA/RluA"/>
</dbReference>
<feature type="domain" description="Pseudouridine synthase RsuA/RluA-like" evidence="3">
    <location>
        <begin position="170"/>
        <end position="271"/>
    </location>
</feature>
<organism evidence="4">
    <name type="scientific">Ostreococcus tauri</name>
    <name type="common">Marine green alga</name>
    <dbReference type="NCBI Taxonomy" id="70448"/>
    <lineage>
        <taxon>Eukaryota</taxon>
        <taxon>Viridiplantae</taxon>
        <taxon>Chlorophyta</taxon>
        <taxon>Mamiellophyceae</taxon>
        <taxon>Mamiellales</taxon>
        <taxon>Bathycoccaceae</taxon>
        <taxon>Ostreococcus</taxon>
    </lineage>
</organism>
<dbReference type="EMBL" id="KZ155784">
    <property type="protein sequence ID" value="OUS46294.1"/>
    <property type="molecule type" value="Genomic_DNA"/>
</dbReference>